<organism evidence="1 2">
    <name type="scientific">Bacillus phage vB_BanS-Tsamsa</name>
    <dbReference type="NCBI Taxonomy" id="1308863"/>
    <lineage>
        <taxon>Viruses</taxon>
        <taxon>Duplodnaviria</taxon>
        <taxon>Heunggongvirae</taxon>
        <taxon>Uroviricota</taxon>
        <taxon>Caudoviricetes</taxon>
        <taxon>Joanripponvirinae</taxon>
        <taxon>Tsamsavirus</taxon>
        <taxon>Tsamsavirus tsamsa</taxon>
    </lineage>
</organism>
<accession>U5J9Z6</accession>
<dbReference type="EMBL" id="KC481682">
    <property type="protein sequence ID" value="AGI11920.1"/>
    <property type="molecule type" value="Genomic_DNA"/>
</dbReference>
<sequence length="75" mass="8925">MNKSNILMRNVKMLHNKFGAKLHTDEQWLIAYWQQIDRIKMNDGKFEVKDILNNATSSSDILNTVMLFRVLKQMR</sequence>
<keyword evidence="2" id="KW-1185">Reference proteome</keyword>
<dbReference type="GeneID" id="17825238"/>
<dbReference type="KEGG" id="vg:17825238"/>
<evidence type="ECO:0000313" key="1">
    <source>
        <dbReference type="EMBL" id="AGI11920.1"/>
    </source>
</evidence>
<evidence type="ECO:0000313" key="2">
    <source>
        <dbReference type="Proteomes" id="UP000017661"/>
    </source>
</evidence>
<protein>
    <submittedName>
        <fullName evidence="1">Uncharacterized protein</fullName>
    </submittedName>
</protein>
<proteinExistence type="predicted"/>
<dbReference type="RefSeq" id="YP_008873350.1">
    <property type="nucleotide sequence ID" value="NC_023007.1"/>
</dbReference>
<dbReference type="Proteomes" id="UP000017661">
    <property type="component" value="Segment"/>
</dbReference>
<reference evidence="1 2" key="1">
    <citation type="journal article" date="2014" name="PLoS ONE">
        <title>Novel Giant Siphovirus from Bacillus anthracis Features Unusual Genome Characteristics.</title>
        <authorList>
            <person name="Ganz H.H."/>
            <person name="Law C."/>
            <person name="Schmuki M."/>
            <person name="Eichenseher F."/>
            <person name="Calendar R."/>
            <person name="Loessner M.J."/>
            <person name="Getz W.M."/>
            <person name="Korlach J."/>
            <person name="Beyer W."/>
            <person name="Klumpp J."/>
        </authorList>
    </citation>
    <scope>NUCLEOTIDE SEQUENCE [LARGE SCALE GENOMIC DNA]</scope>
</reference>
<name>U5J9Z6_9CAUD</name>